<dbReference type="Proteomes" id="UP000765891">
    <property type="component" value="Unassembled WGS sequence"/>
</dbReference>
<evidence type="ECO:0000256" key="1">
    <source>
        <dbReference type="ARBA" id="ARBA00023239"/>
    </source>
</evidence>
<dbReference type="PANTHER" id="PTHR21240">
    <property type="entry name" value="2-AMINO-3-CARBOXYLMUCONATE-6-SEMIALDEHYDE DECARBOXYLASE"/>
    <property type="match status" value="1"/>
</dbReference>
<sequence>MPPVIDAYSHVLPPAVYDKLVEVHPHDEVTNLETATHLMDVDNRIADMEEFGIDKQVLTLAHPPIWEGLSDKDALEVTRLANDEIRRIADDHPDKFIPVATLPRLTGEFVDEVGRAVDDLDMAGVQTFTNVEGRLLDDPEFAEFYDALNQADVPLWIHPQLYDWHDYEAEDTWIYKALGWPFDTTVALARLVFNGVLDEFPNIDVVSHHMGGFLPFVDERIRSFYQSRSEDPELYVGTVSDLSQPLDAYFDRIYADTAVSSRGKQLTLQCGYEFFGADNVLFGADYPFGPDGGRFWLDETVPAVEAMDVPESDREAILGGNLLDLLDR</sequence>
<keyword evidence="5" id="KW-1185">Reference proteome</keyword>
<feature type="domain" description="Amidohydrolase-related" evidence="2">
    <location>
        <begin position="72"/>
        <end position="321"/>
    </location>
</feature>
<comment type="caution">
    <text evidence="3">The sequence shown here is derived from an EMBL/GenBank/DDBJ whole genome shotgun (WGS) entry which is preliminary data.</text>
</comment>
<dbReference type="Pfam" id="PF04909">
    <property type="entry name" value="Amidohydro_2"/>
    <property type="match status" value="1"/>
</dbReference>
<dbReference type="Proteomes" id="UP000614609">
    <property type="component" value="Unassembled WGS sequence"/>
</dbReference>
<gene>
    <name evidence="3" type="ORF">GCM10009017_11450</name>
    <name evidence="4" type="ORF">J2752_001598</name>
</gene>
<dbReference type="PANTHER" id="PTHR21240:SF28">
    <property type="entry name" value="ISO-OROTATE DECARBOXYLASE (EUROFUNG)"/>
    <property type="match status" value="1"/>
</dbReference>
<evidence type="ECO:0000313" key="5">
    <source>
        <dbReference type="Proteomes" id="UP000614609"/>
    </source>
</evidence>
<dbReference type="AlphaFoldDB" id="A0A830FUP3"/>
<dbReference type="EMBL" id="BMOO01000002">
    <property type="protein sequence ID" value="GGM63048.1"/>
    <property type="molecule type" value="Genomic_DNA"/>
</dbReference>
<reference evidence="4" key="3">
    <citation type="submission" date="2021-03" db="EMBL/GenBank/DDBJ databases">
        <title>Genomic Encyclopedia of Type Strains, Phase IV (KMG-IV): sequencing the most valuable type-strain genomes for metagenomic binning, comparative biology and taxonomic classification.</title>
        <authorList>
            <person name="Goeker M."/>
        </authorList>
    </citation>
    <scope>NUCLEOTIDE SEQUENCE</scope>
    <source>
        <strain evidence="4">DSM 22443</strain>
    </source>
</reference>
<dbReference type="GO" id="GO:0001760">
    <property type="term" value="F:aminocarboxymuconate-semialdehyde decarboxylase activity"/>
    <property type="evidence" value="ECO:0007669"/>
    <property type="project" value="UniProtKB-EC"/>
</dbReference>
<dbReference type="OrthoDB" id="34429at2157"/>
<proteinExistence type="predicted"/>
<dbReference type="InterPro" id="IPR006680">
    <property type="entry name" value="Amidohydro-rel"/>
</dbReference>
<dbReference type="GO" id="GO:0005737">
    <property type="term" value="C:cytoplasm"/>
    <property type="evidence" value="ECO:0007669"/>
    <property type="project" value="TreeGrafter"/>
</dbReference>
<organism evidence="3 5">
    <name type="scientific">Halarchaeum rubridurum</name>
    <dbReference type="NCBI Taxonomy" id="489911"/>
    <lineage>
        <taxon>Archaea</taxon>
        <taxon>Methanobacteriati</taxon>
        <taxon>Methanobacteriota</taxon>
        <taxon>Stenosarchaea group</taxon>
        <taxon>Halobacteria</taxon>
        <taxon>Halobacteriales</taxon>
        <taxon>Halobacteriaceae</taxon>
    </lineage>
</organism>
<name>A0A830FUP3_9EURY</name>
<accession>A0A830FUP3</accession>
<reference evidence="3" key="1">
    <citation type="journal article" date="2014" name="Int. J. Syst. Evol. Microbiol.">
        <title>Complete genome sequence of Corynebacterium casei LMG S-19264T (=DSM 44701T), isolated from a smear-ripened cheese.</title>
        <authorList>
            <consortium name="US DOE Joint Genome Institute (JGI-PGF)"/>
            <person name="Walter F."/>
            <person name="Albersmeier A."/>
            <person name="Kalinowski J."/>
            <person name="Ruckert C."/>
        </authorList>
    </citation>
    <scope>NUCLEOTIDE SEQUENCE</scope>
    <source>
        <strain evidence="3">JCM 16108</strain>
    </source>
</reference>
<reference evidence="3" key="2">
    <citation type="submission" date="2020-09" db="EMBL/GenBank/DDBJ databases">
        <authorList>
            <person name="Sun Q."/>
            <person name="Ohkuma M."/>
        </authorList>
    </citation>
    <scope>NUCLEOTIDE SEQUENCE</scope>
    <source>
        <strain evidence="3">JCM 16108</strain>
    </source>
</reference>
<dbReference type="EMBL" id="JAGGKO010000002">
    <property type="protein sequence ID" value="MBP1954686.1"/>
    <property type="molecule type" value="Genomic_DNA"/>
</dbReference>
<protein>
    <submittedName>
        <fullName evidence="3">4-oxalomesaconate hydratase</fullName>
    </submittedName>
    <submittedName>
        <fullName evidence="4">Aminocarboxymuconate-semialdehyde decarboxylase</fullName>
        <ecNumber evidence="4">4.1.1.45</ecNumber>
    </submittedName>
</protein>
<evidence type="ECO:0000313" key="4">
    <source>
        <dbReference type="EMBL" id="MBP1954686.1"/>
    </source>
</evidence>
<dbReference type="InterPro" id="IPR032465">
    <property type="entry name" value="ACMSD"/>
</dbReference>
<evidence type="ECO:0000259" key="2">
    <source>
        <dbReference type="Pfam" id="PF04909"/>
    </source>
</evidence>
<dbReference type="GO" id="GO:0016787">
    <property type="term" value="F:hydrolase activity"/>
    <property type="evidence" value="ECO:0007669"/>
    <property type="project" value="InterPro"/>
</dbReference>
<keyword evidence="1 4" id="KW-0456">Lyase</keyword>
<dbReference type="InterPro" id="IPR032466">
    <property type="entry name" value="Metal_Hydrolase"/>
</dbReference>
<dbReference type="GO" id="GO:0019748">
    <property type="term" value="P:secondary metabolic process"/>
    <property type="evidence" value="ECO:0007669"/>
    <property type="project" value="TreeGrafter"/>
</dbReference>
<dbReference type="Gene3D" id="3.20.20.140">
    <property type="entry name" value="Metal-dependent hydrolases"/>
    <property type="match status" value="1"/>
</dbReference>
<evidence type="ECO:0000313" key="3">
    <source>
        <dbReference type="EMBL" id="GGM63048.1"/>
    </source>
</evidence>
<dbReference type="RefSeq" id="WP_188870767.1">
    <property type="nucleotide sequence ID" value="NZ_BMOO01000002.1"/>
</dbReference>
<dbReference type="EC" id="4.1.1.45" evidence="4"/>
<dbReference type="SUPFAM" id="SSF51556">
    <property type="entry name" value="Metallo-dependent hydrolases"/>
    <property type="match status" value="1"/>
</dbReference>